<accession>A0A6H5HEH8</accession>
<organism evidence="3 4">
    <name type="scientific">Nesidiocoris tenuis</name>
    <dbReference type="NCBI Taxonomy" id="355587"/>
    <lineage>
        <taxon>Eukaryota</taxon>
        <taxon>Metazoa</taxon>
        <taxon>Ecdysozoa</taxon>
        <taxon>Arthropoda</taxon>
        <taxon>Hexapoda</taxon>
        <taxon>Insecta</taxon>
        <taxon>Pterygota</taxon>
        <taxon>Neoptera</taxon>
        <taxon>Paraneoptera</taxon>
        <taxon>Hemiptera</taxon>
        <taxon>Heteroptera</taxon>
        <taxon>Panheteroptera</taxon>
        <taxon>Cimicomorpha</taxon>
        <taxon>Miridae</taxon>
        <taxon>Dicyphina</taxon>
        <taxon>Nesidiocoris</taxon>
    </lineage>
</organism>
<dbReference type="EMBL" id="CADCXU010028059">
    <property type="protein sequence ID" value="CAB0014549.1"/>
    <property type="molecule type" value="Genomic_DNA"/>
</dbReference>
<feature type="non-terminal residue" evidence="3">
    <location>
        <position position="57"/>
    </location>
</feature>
<protein>
    <submittedName>
        <fullName evidence="3">Uncharacterized protein</fullName>
    </submittedName>
</protein>
<sequence>MPISSTDCPYTVSSHKINGVSRTPCPQPWTGRSSSFTRSPRMSMRKLNLNGNIPTLP</sequence>
<proteinExistence type="predicted"/>
<dbReference type="AlphaFoldDB" id="A0A6H5HEH8"/>
<evidence type="ECO:0000256" key="1">
    <source>
        <dbReference type="SAM" id="MobiDB-lite"/>
    </source>
</evidence>
<gene>
    <name evidence="2" type="ORF">NTEN_LOCUS12517</name>
    <name evidence="3" type="ORF">NTEN_LOCUS18975</name>
</gene>
<feature type="compositionally biased region" description="Polar residues" evidence="1">
    <location>
        <begin position="1"/>
        <end position="16"/>
    </location>
</feature>
<feature type="compositionally biased region" description="Polar residues" evidence="1">
    <location>
        <begin position="30"/>
        <end position="40"/>
    </location>
</feature>
<evidence type="ECO:0000313" key="4">
    <source>
        <dbReference type="Proteomes" id="UP000479000"/>
    </source>
</evidence>
<evidence type="ECO:0000313" key="3">
    <source>
        <dbReference type="EMBL" id="CAB0014549.1"/>
    </source>
</evidence>
<feature type="region of interest" description="Disordered" evidence="1">
    <location>
        <begin position="1"/>
        <end position="41"/>
    </location>
</feature>
<reference evidence="3 4" key="1">
    <citation type="submission" date="2020-02" db="EMBL/GenBank/DDBJ databases">
        <authorList>
            <person name="Ferguson B K."/>
        </authorList>
    </citation>
    <scope>NUCLEOTIDE SEQUENCE [LARGE SCALE GENOMIC DNA]</scope>
</reference>
<evidence type="ECO:0000313" key="2">
    <source>
        <dbReference type="EMBL" id="CAB0007172.1"/>
    </source>
</evidence>
<keyword evidence="4" id="KW-1185">Reference proteome</keyword>
<name>A0A6H5HEH8_9HEMI</name>
<dbReference type="EMBL" id="CADCXU010018845">
    <property type="protein sequence ID" value="CAB0007172.1"/>
    <property type="molecule type" value="Genomic_DNA"/>
</dbReference>
<dbReference type="Proteomes" id="UP000479000">
    <property type="component" value="Unassembled WGS sequence"/>
</dbReference>